<dbReference type="InterPro" id="IPR029063">
    <property type="entry name" value="SAM-dependent_MTases_sf"/>
</dbReference>
<dbReference type="AlphaFoldDB" id="A0A4U0XYR2"/>
<dbReference type="SUPFAM" id="SSF53335">
    <property type="entry name" value="S-adenosyl-L-methionine-dependent methyltransferases"/>
    <property type="match status" value="1"/>
</dbReference>
<reference evidence="2 3" key="1">
    <citation type="submission" date="2017-03" db="EMBL/GenBank/DDBJ databases">
        <title>Genomes of endolithic fungi from Antarctica.</title>
        <authorList>
            <person name="Coleine C."/>
            <person name="Masonjones S."/>
            <person name="Stajich J.E."/>
        </authorList>
    </citation>
    <scope>NUCLEOTIDE SEQUENCE [LARGE SCALE GENOMIC DNA]</scope>
    <source>
        <strain evidence="2 3">CCFEE 5187</strain>
    </source>
</reference>
<name>A0A4U0XYR2_9PEZI</name>
<evidence type="ECO:0000313" key="1">
    <source>
        <dbReference type="EMBL" id="TKA78397.1"/>
    </source>
</evidence>
<evidence type="ECO:0000313" key="2">
    <source>
        <dbReference type="EMBL" id="TKA82097.1"/>
    </source>
</evidence>
<dbReference type="EMBL" id="NAJN01000144">
    <property type="protein sequence ID" value="TKA78397.1"/>
    <property type="molecule type" value="Genomic_DNA"/>
</dbReference>
<proteinExistence type="predicted"/>
<comment type="caution">
    <text evidence="2">The sequence shown here is derived from an EMBL/GenBank/DDBJ whole genome shotgun (WGS) entry which is preliminary data.</text>
</comment>
<keyword evidence="3" id="KW-1185">Reference proteome</keyword>
<evidence type="ECO:0000313" key="3">
    <source>
        <dbReference type="Proteomes" id="UP000308768"/>
    </source>
</evidence>
<organism evidence="2 3">
    <name type="scientific">Cryomyces minteri</name>
    <dbReference type="NCBI Taxonomy" id="331657"/>
    <lineage>
        <taxon>Eukaryota</taxon>
        <taxon>Fungi</taxon>
        <taxon>Dikarya</taxon>
        <taxon>Ascomycota</taxon>
        <taxon>Pezizomycotina</taxon>
        <taxon>Dothideomycetes</taxon>
        <taxon>Dothideomycetes incertae sedis</taxon>
        <taxon>Cryomyces</taxon>
    </lineage>
</organism>
<gene>
    <name evidence="2" type="ORF">B0A49_00250</name>
    <name evidence="1" type="ORF">B0A49_02341</name>
</gene>
<evidence type="ECO:0008006" key="4">
    <source>
        <dbReference type="Google" id="ProtNLM"/>
    </source>
</evidence>
<dbReference type="EMBL" id="NAJN01000007">
    <property type="protein sequence ID" value="TKA82097.1"/>
    <property type="molecule type" value="Genomic_DNA"/>
</dbReference>
<protein>
    <recommendedName>
        <fullName evidence="4">Methyltransferase domain-containing protein</fullName>
    </recommendedName>
</protein>
<dbReference type="STRING" id="331657.A0A4U0XYR2"/>
<dbReference type="Proteomes" id="UP000308768">
    <property type="component" value="Unassembled WGS sequence"/>
</dbReference>
<accession>A0A4U0XYR2</accession>
<dbReference type="OrthoDB" id="417697at2759"/>
<sequence length="261" mass="29701">MSDSDGENWLLGHEDSESERLDKQHEIWTRDICSILESSEVCSQDLALQIWLPAQAKDFPLFSELHGFDTSDQSFPDASSLPKNVKLLTHDVKRPFPDEYLGRYDVVHVRLLWLAMTHAEDWEIVMKNVVALLMSENVQPGGHVQWVEANLYQLLTPLRTNQDTSTKALSYSGKPVFDILGNRGWLNDGYMERLSLFRACGLVDAASAGFLSAQRQLIKSGLLDWSDEQVEEARKSVLEEIEKGAYLRLDIYTVLGRKPQF</sequence>